<accession>A0AAX6H9C9</accession>
<evidence type="ECO:0000313" key="2">
    <source>
        <dbReference type="Proteomes" id="UP001140949"/>
    </source>
</evidence>
<dbReference type="AlphaFoldDB" id="A0AAX6H9C9"/>
<keyword evidence="1" id="KW-0645">Protease</keyword>
<keyword evidence="2" id="KW-1185">Reference proteome</keyword>
<dbReference type="GO" id="GO:0006508">
    <property type="term" value="P:proteolysis"/>
    <property type="evidence" value="ECO:0007669"/>
    <property type="project" value="UniProtKB-KW"/>
</dbReference>
<name>A0AAX6H9C9_IRIPA</name>
<evidence type="ECO:0000313" key="1">
    <source>
        <dbReference type="EMBL" id="KAJ6837453.1"/>
    </source>
</evidence>
<organism evidence="1 2">
    <name type="scientific">Iris pallida</name>
    <name type="common">Sweet iris</name>
    <dbReference type="NCBI Taxonomy" id="29817"/>
    <lineage>
        <taxon>Eukaryota</taxon>
        <taxon>Viridiplantae</taxon>
        <taxon>Streptophyta</taxon>
        <taxon>Embryophyta</taxon>
        <taxon>Tracheophyta</taxon>
        <taxon>Spermatophyta</taxon>
        <taxon>Magnoliopsida</taxon>
        <taxon>Liliopsida</taxon>
        <taxon>Asparagales</taxon>
        <taxon>Iridaceae</taxon>
        <taxon>Iridoideae</taxon>
        <taxon>Irideae</taxon>
        <taxon>Iris</taxon>
    </lineage>
</organism>
<dbReference type="Proteomes" id="UP001140949">
    <property type="component" value="Unassembled WGS sequence"/>
</dbReference>
<dbReference type="EMBL" id="JANAVB010011397">
    <property type="protein sequence ID" value="KAJ6837453.1"/>
    <property type="molecule type" value="Genomic_DNA"/>
</dbReference>
<reference evidence="1" key="1">
    <citation type="journal article" date="2023" name="GigaByte">
        <title>Genome assembly of the bearded iris, Iris pallida Lam.</title>
        <authorList>
            <person name="Bruccoleri R.E."/>
            <person name="Oakeley E.J."/>
            <person name="Faust A.M.E."/>
            <person name="Altorfer M."/>
            <person name="Dessus-Babus S."/>
            <person name="Burckhardt D."/>
            <person name="Oertli M."/>
            <person name="Naumann U."/>
            <person name="Petersen F."/>
            <person name="Wong J."/>
        </authorList>
    </citation>
    <scope>NUCLEOTIDE SEQUENCE</scope>
    <source>
        <strain evidence="1">GSM-AAB239-AS_SAM_17_03QT</strain>
    </source>
</reference>
<sequence>MGRKELFPAELRTLRLWIKAIQELKLIIPMIMKYLFQISQYDEIILTPRFEFDLEQLQWRRLSCFIWWIQWALAIAMRLINNLGLHLF</sequence>
<proteinExistence type="predicted"/>
<protein>
    <submittedName>
        <fullName evidence="1">Cysteine protease ATG4B-like</fullName>
    </submittedName>
</protein>
<gene>
    <name evidence="1" type="ORF">M6B38_120910</name>
</gene>
<keyword evidence="1" id="KW-0378">Hydrolase</keyword>
<comment type="caution">
    <text evidence="1">The sequence shown here is derived from an EMBL/GenBank/DDBJ whole genome shotgun (WGS) entry which is preliminary data.</text>
</comment>
<reference evidence="1" key="2">
    <citation type="submission" date="2023-04" db="EMBL/GenBank/DDBJ databases">
        <authorList>
            <person name="Bruccoleri R.E."/>
            <person name="Oakeley E.J."/>
            <person name="Faust A.-M."/>
            <person name="Dessus-Babus S."/>
            <person name="Altorfer M."/>
            <person name="Burckhardt D."/>
            <person name="Oertli M."/>
            <person name="Naumann U."/>
            <person name="Petersen F."/>
            <person name="Wong J."/>
        </authorList>
    </citation>
    <scope>NUCLEOTIDE SEQUENCE</scope>
    <source>
        <strain evidence="1">GSM-AAB239-AS_SAM_17_03QT</strain>
        <tissue evidence="1">Leaf</tissue>
    </source>
</reference>
<dbReference type="GO" id="GO:0008233">
    <property type="term" value="F:peptidase activity"/>
    <property type="evidence" value="ECO:0007669"/>
    <property type="project" value="UniProtKB-KW"/>
</dbReference>